<feature type="region of interest" description="Disordered" evidence="1">
    <location>
        <begin position="54"/>
        <end position="175"/>
    </location>
</feature>
<feature type="compositionally biased region" description="Low complexity" evidence="1">
    <location>
        <begin position="60"/>
        <end position="70"/>
    </location>
</feature>
<name>A0ABV8F5W5_9ACTN</name>
<evidence type="ECO:0000256" key="1">
    <source>
        <dbReference type="SAM" id="MobiDB-lite"/>
    </source>
</evidence>
<dbReference type="EMBL" id="JBHSBC010000024">
    <property type="protein sequence ID" value="MFC3983336.1"/>
    <property type="molecule type" value="Genomic_DNA"/>
</dbReference>
<sequence>MRQTWGFVVVWCAATVLAAGITWLGVRDVLTSQVFDDARVESLDAELSRIGAVAIPSKPPTGTAVVTGPPSASPQGRRTPGAYVSPLGRRGTSHPRATGLPKGDTKGSVGSRRISGHERQTDDSPAKPTATGTPTRTTTKPPAKAPTATPEPEKASATPSPTPHLAAEGGTKTVSSKNGSVAFSIEGGVCRVVSANPNPGYEAKVTQAEGWIRVDLVQGEHGSAIYCVGGESRTDVWEY</sequence>
<proteinExistence type="predicted"/>
<dbReference type="Proteomes" id="UP001595698">
    <property type="component" value="Unassembled WGS sequence"/>
</dbReference>
<keyword evidence="3" id="KW-1185">Reference proteome</keyword>
<evidence type="ECO:0008006" key="4">
    <source>
        <dbReference type="Google" id="ProtNLM"/>
    </source>
</evidence>
<evidence type="ECO:0000313" key="2">
    <source>
        <dbReference type="EMBL" id="MFC3983336.1"/>
    </source>
</evidence>
<comment type="caution">
    <text evidence="2">The sequence shown here is derived from an EMBL/GenBank/DDBJ whole genome shotgun (WGS) entry which is preliminary data.</text>
</comment>
<protein>
    <recommendedName>
        <fullName evidence="4">Secreted protein</fullName>
    </recommendedName>
</protein>
<dbReference type="RefSeq" id="WP_352016338.1">
    <property type="nucleotide sequence ID" value="NZ_JBHSBC010000024.1"/>
</dbReference>
<feature type="compositionally biased region" description="Basic and acidic residues" evidence="1">
    <location>
        <begin position="115"/>
        <end position="125"/>
    </location>
</feature>
<feature type="compositionally biased region" description="Low complexity" evidence="1">
    <location>
        <begin position="126"/>
        <end position="159"/>
    </location>
</feature>
<reference evidence="3" key="1">
    <citation type="journal article" date="2019" name="Int. J. Syst. Evol. Microbiol.">
        <title>The Global Catalogue of Microorganisms (GCM) 10K type strain sequencing project: providing services to taxonomists for standard genome sequencing and annotation.</title>
        <authorList>
            <consortium name="The Broad Institute Genomics Platform"/>
            <consortium name="The Broad Institute Genome Sequencing Center for Infectious Disease"/>
            <person name="Wu L."/>
            <person name="Ma J."/>
        </authorList>
    </citation>
    <scope>NUCLEOTIDE SEQUENCE [LARGE SCALE GENOMIC DNA]</scope>
    <source>
        <strain evidence="3">TBRC 7912</strain>
    </source>
</reference>
<accession>A0ABV8F5W5</accession>
<organism evidence="2 3">
    <name type="scientific">Streptosporangium jomthongense</name>
    <dbReference type="NCBI Taxonomy" id="1193683"/>
    <lineage>
        <taxon>Bacteria</taxon>
        <taxon>Bacillati</taxon>
        <taxon>Actinomycetota</taxon>
        <taxon>Actinomycetes</taxon>
        <taxon>Streptosporangiales</taxon>
        <taxon>Streptosporangiaceae</taxon>
        <taxon>Streptosporangium</taxon>
    </lineage>
</organism>
<evidence type="ECO:0000313" key="3">
    <source>
        <dbReference type="Proteomes" id="UP001595698"/>
    </source>
</evidence>
<gene>
    <name evidence="2" type="ORF">ACFOYY_24625</name>
</gene>